<evidence type="ECO:0000256" key="1">
    <source>
        <dbReference type="ARBA" id="ARBA00004651"/>
    </source>
</evidence>
<reference evidence="9 10" key="1">
    <citation type="submission" date="2016-03" db="EMBL/GenBank/DDBJ databases">
        <title>Draft genome sequence of Acetobacter malorum CECT 7742, a strain isolated from strawberry vinegar.</title>
        <authorList>
            <person name="Sainz F."/>
            <person name="Mas A."/>
            <person name="Torija M.J."/>
        </authorList>
    </citation>
    <scope>NUCLEOTIDE SEQUENCE [LARGE SCALE GENOMIC DNA]</scope>
    <source>
        <strain evidence="9 10">CECT 7742</strain>
    </source>
</reference>
<dbReference type="Pfam" id="PF01032">
    <property type="entry name" value="FecCD"/>
    <property type="match status" value="1"/>
</dbReference>
<comment type="subcellular location">
    <subcellularLocation>
        <location evidence="1">Cell membrane</location>
        <topology evidence="1">Multi-pass membrane protein</topology>
    </subcellularLocation>
</comment>
<dbReference type="InterPro" id="IPR000522">
    <property type="entry name" value="ABC_transptr_permease_BtuC"/>
</dbReference>
<evidence type="ECO:0000256" key="2">
    <source>
        <dbReference type="ARBA" id="ARBA00007935"/>
    </source>
</evidence>
<dbReference type="Gene3D" id="1.10.3470.10">
    <property type="entry name" value="ABC transporter involved in vitamin B12 uptake, BtuC"/>
    <property type="match status" value="1"/>
</dbReference>
<dbReference type="InterPro" id="IPR037294">
    <property type="entry name" value="ABC_BtuC-like"/>
</dbReference>
<dbReference type="PATRIC" id="fig|178901.16.peg.4182"/>
<evidence type="ECO:0000256" key="4">
    <source>
        <dbReference type="ARBA" id="ARBA00022475"/>
    </source>
</evidence>
<keyword evidence="5 8" id="KW-0812">Transmembrane</keyword>
<dbReference type="EMBL" id="LVHD01000184">
    <property type="protein sequence ID" value="OAG74980.1"/>
    <property type="molecule type" value="Genomic_DNA"/>
</dbReference>
<comment type="caution">
    <text evidence="9">The sequence shown here is derived from an EMBL/GenBank/DDBJ whole genome shotgun (WGS) entry which is preliminary data.</text>
</comment>
<proteinExistence type="inferred from homology"/>
<keyword evidence="4" id="KW-1003">Cell membrane</keyword>
<evidence type="ECO:0000256" key="3">
    <source>
        <dbReference type="ARBA" id="ARBA00022448"/>
    </source>
</evidence>
<feature type="transmembrane region" description="Helical" evidence="8">
    <location>
        <begin position="25"/>
        <end position="43"/>
    </location>
</feature>
<evidence type="ECO:0000256" key="6">
    <source>
        <dbReference type="ARBA" id="ARBA00022989"/>
    </source>
</evidence>
<name>A0A177G3P1_9PROT</name>
<evidence type="ECO:0000256" key="5">
    <source>
        <dbReference type="ARBA" id="ARBA00022692"/>
    </source>
</evidence>
<gene>
    <name evidence="9" type="ORF">Amal_03856</name>
</gene>
<protein>
    <submittedName>
        <fullName evidence="9">Iron(III) dicitrate transport system permease protein FecD</fullName>
    </submittedName>
</protein>
<organism evidence="9 10">
    <name type="scientific">Acetobacter malorum</name>
    <dbReference type="NCBI Taxonomy" id="178901"/>
    <lineage>
        <taxon>Bacteria</taxon>
        <taxon>Pseudomonadati</taxon>
        <taxon>Pseudomonadota</taxon>
        <taxon>Alphaproteobacteria</taxon>
        <taxon>Acetobacterales</taxon>
        <taxon>Acetobacteraceae</taxon>
        <taxon>Acetobacter</taxon>
    </lineage>
</organism>
<keyword evidence="3" id="KW-0813">Transport</keyword>
<evidence type="ECO:0000256" key="8">
    <source>
        <dbReference type="SAM" id="Phobius"/>
    </source>
</evidence>
<sequence>MLAGALILSLSSVTARMLIPGVIIPTGIVTALVGIPFFLSIVLRQRGLS</sequence>
<dbReference type="AlphaFoldDB" id="A0A177G3P1"/>
<comment type="similarity">
    <text evidence="2">Belongs to the binding-protein-dependent transport system permease family. FecCD subfamily.</text>
</comment>
<dbReference type="Proteomes" id="UP000077349">
    <property type="component" value="Unassembled WGS sequence"/>
</dbReference>
<keyword evidence="7 8" id="KW-0472">Membrane</keyword>
<evidence type="ECO:0000256" key="7">
    <source>
        <dbReference type="ARBA" id="ARBA00023136"/>
    </source>
</evidence>
<dbReference type="SUPFAM" id="SSF81345">
    <property type="entry name" value="ABC transporter involved in vitamin B12 uptake, BtuC"/>
    <property type="match status" value="1"/>
</dbReference>
<evidence type="ECO:0000313" key="9">
    <source>
        <dbReference type="EMBL" id="OAG74980.1"/>
    </source>
</evidence>
<keyword evidence="6 8" id="KW-1133">Transmembrane helix</keyword>
<dbReference type="GO" id="GO:0005886">
    <property type="term" value="C:plasma membrane"/>
    <property type="evidence" value="ECO:0007669"/>
    <property type="project" value="UniProtKB-SubCell"/>
</dbReference>
<accession>A0A177G3P1</accession>
<dbReference type="GO" id="GO:0022857">
    <property type="term" value="F:transmembrane transporter activity"/>
    <property type="evidence" value="ECO:0007669"/>
    <property type="project" value="InterPro"/>
</dbReference>
<evidence type="ECO:0000313" key="10">
    <source>
        <dbReference type="Proteomes" id="UP000077349"/>
    </source>
</evidence>